<keyword evidence="9" id="KW-1185">Reference proteome</keyword>
<keyword evidence="4 5" id="KW-0418">Kinase</keyword>
<evidence type="ECO:0000256" key="1">
    <source>
        <dbReference type="ARBA" id="ARBA00009156"/>
    </source>
</evidence>
<dbReference type="EMBL" id="FMUH01000002">
    <property type="protein sequence ID" value="SCX44471.1"/>
    <property type="molecule type" value="Genomic_DNA"/>
</dbReference>
<dbReference type="SUPFAM" id="SSF53067">
    <property type="entry name" value="Actin-like ATPase domain"/>
    <property type="match status" value="2"/>
</dbReference>
<evidence type="ECO:0000256" key="2">
    <source>
        <dbReference type="ARBA" id="ARBA00022629"/>
    </source>
</evidence>
<comment type="similarity">
    <text evidence="1 5">Belongs to the FGGY kinase family.</text>
</comment>
<dbReference type="OrthoDB" id="9782710at2"/>
<dbReference type="GO" id="GO:0042732">
    <property type="term" value="P:D-xylose metabolic process"/>
    <property type="evidence" value="ECO:0007669"/>
    <property type="project" value="UniProtKB-KW"/>
</dbReference>
<dbReference type="PROSITE" id="PS00445">
    <property type="entry name" value="FGGY_KINASES_2"/>
    <property type="match status" value="1"/>
</dbReference>
<dbReference type="Pfam" id="PF02782">
    <property type="entry name" value="FGGY_C"/>
    <property type="match status" value="1"/>
</dbReference>
<reference evidence="9" key="1">
    <citation type="submission" date="2016-10" db="EMBL/GenBank/DDBJ databases">
        <authorList>
            <person name="Varghese N."/>
            <person name="Submissions S."/>
        </authorList>
    </citation>
    <scope>NUCLEOTIDE SEQUENCE [LARGE SCALE GENOMIC DNA]</scope>
    <source>
        <strain evidence="9">DSM 45722</strain>
    </source>
</reference>
<dbReference type="GO" id="GO:0016301">
    <property type="term" value="F:kinase activity"/>
    <property type="evidence" value="ECO:0007669"/>
    <property type="project" value="UniProtKB-KW"/>
</dbReference>
<evidence type="ECO:0000259" key="7">
    <source>
        <dbReference type="Pfam" id="PF02782"/>
    </source>
</evidence>
<dbReference type="Pfam" id="PF00370">
    <property type="entry name" value="FGGY_N"/>
    <property type="match status" value="1"/>
</dbReference>
<organism evidence="8 9">
    <name type="scientific">Klenkia marina</name>
    <dbReference type="NCBI Taxonomy" id="1960309"/>
    <lineage>
        <taxon>Bacteria</taxon>
        <taxon>Bacillati</taxon>
        <taxon>Actinomycetota</taxon>
        <taxon>Actinomycetes</taxon>
        <taxon>Geodermatophilales</taxon>
        <taxon>Geodermatophilaceae</taxon>
        <taxon>Klenkia</taxon>
    </lineage>
</organism>
<evidence type="ECO:0000256" key="4">
    <source>
        <dbReference type="ARBA" id="ARBA00022777"/>
    </source>
</evidence>
<gene>
    <name evidence="8" type="ORF">SAMN03159343_1423</name>
</gene>
<evidence type="ECO:0000313" key="9">
    <source>
        <dbReference type="Proteomes" id="UP000198981"/>
    </source>
</evidence>
<dbReference type="InterPro" id="IPR018485">
    <property type="entry name" value="FGGY_C"/>
</dbReference>
<sequence>MDVVLGADLGTSGLKVAALDPTGAVVAEAEVSYAWRSPQPGWAQIDVAVWRAALDDALASLDLSGYAVRGLGIAGQMHCAVLVDGAGRALAPALLWPDQRAGAALDRWRDLPDDARAALANPLVPGMTGPLAAWLAEHEPDLVRRAAAVLLPKDALRATLVPDAESLVTDRSDASATLLWDVAADDWSPAAVALAGVGAPRVLPGHDVVGTTVLGGIGEVPVVVGGADTPLALLATGTTSGLQVNLGTGAQLLRPGAVPAPVLDPVVHTYADATDGWYAMAALQNAGLAWDWVRRVLGFGWDELVATLERPGSGGVRFAPWLTGERGGVAGPDDRGAWTGLHPGTTRADLGRAALDGVAAAIASAAELLVPAGDPVRPAGDGPVVLTGGGVRTPAVQQLLADALGRPVQHVQVRSASATGAALLAARGVGLDLVPQRRLGPVVDPGAESVRRG</sequence>
<dbReference type="GO" id="GO:0016773">
    <property type="term" value="F:phosphotransferase activity, alcohol group as acceptor"/>
    <property type="evidence" value="ECO:0007669"/>
    <property type="project" value="InterPro"/>
</dbReference>
<dbReference type="AlphaFoldDB" id="A0A1G4XTE1"/>
<evidence type="ECO:0000259" key="6">
    <source>
        <dbReference type="Pfam" id="PF00370"/>
    </source>
</evidence>
<feature type="domain" description="Carbohydrate kinase FGGY C-terminal" evidence="7">
    <location>
        <begin position="244"/>
        <end position="427"/>
    </location>
</feature>
<dbReference type="InterPro" id="IPR050406">
    <property type="entry name" value="FGGY_Carb_Kinase"/>
</dbReference>
<dbReference type="Proteomes" id="UP000198981">
    <property type="component" value="Unassembled WGS sequence"/>
</dbReference>
<dbReference type="InterPro" id="IPR018484">
    <property type="entry name" value="FGGY_N"/>
</dbReference>
<dbReference type="PIRSF" id="PIRSF000538">
    <property type="entry name" value="GlpK"/>
    <property type="match status" value="1"/>
</dbReference>
<accession>A0A1G4XTE1</accession>
<keyword evidence="2" id="KW-0859">Xylose metabolism</keyword>
<protein>
    <submittedName>
        <fullName evidence="8">Xylulokinase</fullName>
    </submittedName>
</protein>
<feature type="domain" description="Carbohydrate kinase FGGY N-terminal" evidence="6">
    <location>
        <begin position="4"/>
        <end position="234"/>
    </location>
</feature>
<dbReference type="PANTHER" id="PTHR43095:SF5">
    <property type="entry name" value="XYLULOSE KINASE"/>
    <property type="match status" value="1"/>
</dbReference>
<proteinExistence type="inferred from homology"/>
<evidence type="ECO:0000256" key="3">
    <source>
        <dbReference type="ARBA" id="ARBA00022679"/>
    </source>
</evidence>
<evidence type="ECO:0000313" key="8">
    <source>
        <dbReference type="EMBL" id="SCX44471.1"/>
    </source>
</evidence>
<dbReference type="STRING" id="1960309.SAMN03159343_1423"/>
<keyword evidence="3 5" id="KW-0808">Transferase</keyword>
<dbReference type="InterPro" id="IPR018483">
    <property type="entry name" value="Carb_kinase_FGGY_CS"/>
</dbReference>
<dbReference type="Gene3D" id="3.30.420.40">
    <property type="match status" value="2"/>
</dbReference>
<dbReference type="InterPro" id="IPR000577">
    <property type="entry name" value="Carb_kinase_FGGY"/>
</dbReference>
<keyword evidence="2" id="KW-0119">Carbohydrate metabolism</keyword>
<evidence type="ECO:0000256" key="5">
    <source>
        <dbReference type="RuleBase" id="RU003733"/>
    </source>
</evidence>
<dbReference type="RefSeq" id="WP_092801587.1">
    <property type="nucleotide sequence ID" value="NZ_FMUH01000002.1"/>
</dbReference>
<name>A0A1G4XTE1_9ACTN</name>
<dbReference type="InterPro" id="IPR043129">
    <property type="entry name" value="ATPase_NBD"/>
</dbReference>
<dbReference type="PANTHER" id="PTHR43095">
    <property type="entry name" value="SUGAR KINASE"/>
    <property type="match status" value="1"/>
</dbReference>